<proteinExistence type="predicted"/>
<dbReference type="AlphaFoldDB" id="A0A1B1B4K8"/>
<dbReference type="KEGG" id="sgs:AVL59_32780"/>
<dbReference type="Proteomes" id="UP000092659">
    <property type="component" value="Chromosome"/>
</dbReference>
<name>A0A1B1B4K8_9ACTN</name>
<sequence length="160" mass="17132">MTTPDARAAGLFLAAFNVAFEDDERMTISVHTQGGTVSVHGHLTDGIMTFVPKDVAFLLDRLTDLLSQDKPLGTITATVPNHEGRGALISAFAWSLTSDGTQPLDPELAVSLLPESAEFPWPDGELGDGTFTNPPSAAMDDATLQELRRRGLTIEVINLD</sequence>
<evidence type="ECO:0000313" key="3">
    <source>
        <dbReference type="Proteomes" id="UP000092659"/>
    </source>
</evidence>
<dbReference type="EMBL" id="JAGGLP010000025">
    <property type="protein sequence ID" value="MBP2055017.1"/>
    <property type="molecule type" value="Genomic_DNA"/>
</dbReference>
<reference evidence="2 4" key="2">
    <citation type="submission" date="2021-03" db="EMBL/GenBank/DDBJ databases">
        <title>Genomic Encyclopedia of Type Strains, Phase IV (KMG-IV): sequencing the most valuable type-strain genomes for metagenomic binning, comparative biology and taxonomic classification.</title>
        <authorList>
            <person name="Goeker M."/>
        </authorList>
    </citation>
    <scope>NUCLEOTIDE SEQUENCE [LARGE SCALE GENOMIC DNA]</scope>
    <source>
        <strain evidence="2 4">DSM 40499</strain>
    </source>
</reference>
<reference evidence="1 3" key="1">
    <citation type="submission" date="2016-06" db="EMBL/GenBank/DDBJ databases">
        <title>Complete genome sequence of Streptomyces griseochromogenes ATCC 14511, the Blasticidin S producer.</title>
        <authorList>
            <person name="Wu L."/>
        </authorList>
    </citation>
    <scope>NUCLEOTIDE SEQUENCE [LARGE SCALE GENOMIC DNA]</scope>
    <source>
        <strain evidence="1 3">ATCC 14511</strain>
    </source>
</reference>
<protein>
    <submittedName>
        <fullName evidence="1">Uncharacterized protein</fullName>
    </submittedName>
</protein>
<dbReference type="Proteomes" id="UP001519309">
    <property type="component" value="Unassembled WGS sequence"/>
</dbReference>
<evidence type="ECO:0000313" key="4">
    <source>
        <dbReference type="Proteomes" id="UP001519309"/>
    </source>
</evidence>
<keyword evidence="4" id="KW-1185">Reference proteome</keyword>
<dbReference type="RefSeq" id="WP_067311900.1">
    <property type="nucleotide sequence ID" value="NZ_CP016279.1"/>
</dbReference>
<evidence type="ECO:0000313" key="2">
    <source>
        <dbReference type="EMBL" id="MBP2055017.1"/>
    </source>
</evidence>
<organism evidence="1 3">
    <name type="scientific">Streptomyces griseochromogenes</name>
    <dbReference type="NCBI Taxonomy" id="68214"/>
    <lineage>
        <taxon>Bacteria</taxon>
        <taxon>Bacillati</taxon>
        <taxon>Actinomycetota</taxon>
        <taxon>Actinomycetes</taxon>
        <taxon>Kitasatosporales</taxon>
        <taxon>Streptomycetaceae</taxon>
        <taxon>Streptomyces</taxon>
    </lineage>
</organism>
<accession>A0A1B1B4K8</accession>
<dbReference type="OrthoDB" id="9828023at2"/>
<dbReference type="STRING" id="68214.AVL59_32780"/>
<evidence type="ECO:0000313" key="1">
    <source>
        <dbReference type="EMBL" id="ANP53692.1"/>
    </source>
</evidence>
<dbReference type="EMBL" id="CP016279">
    <property type="protein sequence ID" value="ANP53692.1"/>
    <property type="molecule type" value="Genomic_DNA"/>
</dbReference>
<gene>
    <name evidence="1" type="ORF">AVL59_32780</name>
    <name evidence="2" type="ORF">J2Z21_008029</name>
</gene>